<accession>A0A7W9ZLR7</accession>
<feature type="transmembrane region" description="Helical" evidence="2">
    <location>
        <begin position="71"/>
        <end position="88"/>
    </location>
</feature>
<feature type="transmembrane region" description="Helical" evidence="2">
    <location>
        <begin position="22"/>
        <end position="50"/>
    </location>
</feature>
<dbReference type="AlphaFoldDB" id="A0A7W9ZLR7"/>
<sequence>MNDTKPTLILPLKTVRNVLETGPIVCGLMILLISGPDAALVMTAGLLTVGVFSRPETTDRVTGRLLQDHEILFATTLIFFSALIWIPFVAGTNVGMPDWLASRGAFFFQFFGGLLSGHCLKLSEGLHSQEQLPESVDPEGNRSDEHRKADLPDPAIDVFPKEAKSHHDAGEKPKVPGQIEPSVTNFKKSRLIRVAHFPSRLLSFFKSLNRTSRLMVVICLYTTLYTGYMYFGGLS</sequence>
<gene>
    <name evidence="3" type="ORF">FHS48_004003</name>
</gene>
<feature type="compositionally biased region" description="Basic and acidic residues" evidence="1">
    <location>
        <begin position="139"/>
        <end position="151"/>
    </location>
</feature>
<name>A0A7W9ZLR7_NOVIT</name>
<feature type="region of interest" description="Disordered" evidence="1">
    <location>
        <begin position="130"/>
        <end position="153"/>
    </location>
</feature>
<reference evidence="3 4" key="1">
    <citation type="submission" date="2020-08" db="EMBL/GenBank/DDBJ databases">
        <title>Genomic Encyclopedia of Type Strains, Phase IV (KMG-IV): sequencing the most valuable type-strain genomes for metagenomic binning, comparative biology and taxonomic classification.</title>
        <authorList>
            <person name="Goeker M."/>
        </authorList>
    </citation>
    <scope>NUCLEOTIDE SEQUENCE [LARGE SCALE GENOMIC DNA]</scope>
    <source>
        <strain evidence="3 4">DSM 11590</strain>
    </source>
</reference>
<keyword evidence="4" id="KW-1185">Reference proteome</keyword>
<comment type="caution">
    <text evidence="3">The sequence shown here is derived from an EMBL/GenBank/DDBJ whole genome shotgun (WGS) entry which is preliminary data.</text>
</comment>
<organism evidence="3 4">
    <name type="scientific">Novispirillum itersonii</name>
    <name type="common">Aquaspirillum itersonii</name>
    <dbReference type="NCBI Taxonomy" id="189"/>
    <lineage>
        <taxon>Bacteria</taxon>
        <taxon>Pseudomonadati</taxon>
        <taxon>Pseudomonadota</taxon>
        <taxon>Alphaproteobacteria</taxon>
        <taxon>Rhodospirillales</taxon>
        <taxon>Novispirillaceae</taxon>
        <taxon>Novispirillum</taxon>
    </lineage>
</organism>
<evidence type="ECO:0000256" key="2">
    <source>
        <dbReference type="SAM" id="Phobius"/>
    </source>
</evidence>
<keyword evidence="2" id="KW-0472">Membrane</keyword>
<evidence type="ECO:0000313" key="3">
    <source>
        <dbReference type="EMBL" id="MBB6212544.1"/>
    </source>
</evidence>
<dbReference type="Proteomes" id="UP000544872">
    <property type="component" value="Unassembled WGS sequence"/>
</dbReference>
<evidence type="ECO:0000313" key="4">
    <source>
        <dbReference type="Proteomes" id="UP000544872"/>
    </source>
</evidence>
<feature type="transmembrane region" description="Helical" evidence="2">
    <location>
        <begin position="214"/>
        <end position="231"/>
    </location>
</feature>
<proteinExistence type="predicted"/>
<keyword evidence="2" id="KW-0812">Transmembrane</keyword>
<protein>
    <submittedName>
        <fullName evidence="3">Uncharacterized protein</fullName>
    </submittedName>
</protein>
<dbReference type="EMBL" id="JACIIX010000045">
    <property type="protein sequence ID" value="MBB6212544.1"/>
    <property type="molecule type" value="Genomic_DNA"/>
</dbReference>
<dbReference type="RefSeq" id="WP_184266753.1">
    <property type="nucleotide sequence ID" value="NZ_JACIIX010000045.1"/>
</dbReference>
<evidence type="ECO:0000256" key="1">
    <source>
        <dbReference type="SAM" id="MobiDB-lite"/>
    </source>
</evidence>
<keyword evidence="2" id="KW-1133">Transmembrane helix</keyword>